<dbReference type="Pfam" id="PF01553">
    <property type="entry name" value="Acyltransferase"/>
    <property type="match status" value="1"/>
</dbReference>
<reference evidence="2 3" key="1">
    <citation type="submission" date="2020-12" db="EMBL/GenBank/DDBJ databases">
        <title>Novel Thalassolituus-related marine hydrocarbonoclastic bacteria mediated algae-derived hydrocarbons mineralization in twilight zone of the northern South China Sea.</title>
        <authorList>
            <person name="Dong C."/>
        </authorList>
    </citation>
    <scope>NUCLEOTIDE SEQUENCE [LARGE SCALE GENOMIC DNA]</scope>
    <source>
        <strain evidence="2 3">IMCC1826</strain>
    </source>
</reference>
<sequence length="376" mass="42667">MQDPFADIRPYEDDEVGAVVQRLLLSESLSSALIKYRFSGWPLWLRKLAEPVLWAVIRRRIKHITSVDEFQRLIAHWVEALLTRSSTDIQVRGLDKLDPASSYLWISNHRDIAMDPTMINFSLHHAGWPTSRIAIGDNLLRHPDVADIMRLNKSFIVKRAIANKREKLRELQRLSSYIRESLDSGHSIWIAQREGRAKDGRDETDTAVLKMLALNGRDRGETFEQTMSAMRPVPVSIQYEWDPCDVQKARELVIRQQTGRYDKEDDEDTRSILQGLTGFKGRIYVDFGAPVTGDALASADLLAVEIDRQLAEMTEILPVHQAAMNLLHNQPVAGQAEASAKILQSRIAAEEPDVAARILTTYATPLLRQQELQDSL</sequence>
<dbReference type="InterPro" id="IPR002123">
    <property type="entry name" value="Plipid/glycerol_acylTrfase"/>
</dbReference>
<name>A0ABS7ZR02_9GAMM</name>
<dbReference type="GO" id="GO:0016746">
    <property type="term" value="F:acyltransferase activity"/>
    <property type="evidence" value="ECO:0007669"/>
    <property type="project" value="UniProtKB-KW"/>
</dbReference>
<protein>
    <submittedName>
        <fullName evidence="2">1-acyl-sn-glycerol-3-phosphate acyltransferase</fullName>
    </submittedName>
</protein>
<dbReference type="Proteomes" id="UP000714380">
    <property type="component" value="Unassembled WGS sequence"/>
</dbReference>
<keyword evidence="2" id="KW-0012">Acyltransferase</keyword>
<dbReference type="PANTHER" id="PTHR30068:SF3">
    <property type="entry name" value="PHOSPHOLIPID_GLYCEROL ACYLTRANSFERASE DOMAIN-CONTAINING PROTEIN"/>
    <property type="match status" value="1"/>
</dbReference>
<comment type="caution">
    <text evidence="2">The sequence shown here is derived from an EMBL/GenBank/DDBJ whole genome shotgun (WGS) entry which is preliminary data.</text>
</comment>
<gene>
    <name evidence="2" type="ORF">I9W95_10615</name>
</gene>
<accession>A0ABS7ZR02</accession>
<feature type="domain" description="Phospholipid/glycerol acyltransferase" evidence="1">
    <location>
        <begin position="89"/>
        <end position="191"/>
    </location>
</feature>
<proteinExistence type="predicted"/>
<dbReference type="EMBL" id="JAEDAH010000052">
    <property type="protein sequence ID" value="MCA6064059.1"/>
    <property type="molecule type" value="Genomic_DNA"/>
</dbReference>
<dbReference type="RefSeq" id="WP_225674661.1">
    <property type="nucleotide sequence ID" value="NZ_JAEDAH010000052.1"/>
</dbReference>
<organism evidence="2 3">
    <name type="scientific">Thalassolituus marinus</name>
    <dbReference type="NCBI Taxonomy" id="671053"/>
    <lineage>
        <taxon>Bacteria</taxon>
        <taxon>Pseudomonadati</taxon>
        <taxon>Pseudomonadota</taxon>
        <taxon>Gammaproteobacteria</taxon>
        <taxon>Oceanospirillales</taxon>
        <taxon>Oceanospirillaceae</taxon>
        <taxon>Thalassolituus</taxon>
    </lineage>
</organism>
<evidence type="ECO:0000313" key="3">
    <source>
        <dbReference type="Proteomes" id="UP000714380"/>
    </source>
</evidence>
<keyword evidence="2" id="KW-0808">Transferase</keyword>
<dbReference type="SUPFAM" id="SSF69593">
    <property type="entry name" value="Glycerol-3-phosphate (1)-acyltransferase"/>
    <property type="match status" value="1"/>
</dbReference>
<keyword evidence="3" id="KW-1185">Reference proteome</keyword>
<dbReference type="PANTHER" id="PTHR30068">
    <property type="entry name" value="URONATE ISOMERASE"/>
    <property type="match status" value="1"/>
</dbReference>
<evidence type="ECO:0000313" key="2">
    <source>
        <dbReference type="EMBL" id="MCA6064059.1"/>
    </source>
</evidence>
<evidence type="ECO:0000259" key="1">
    <source>
        <dbReference type="Pfam" id="PF01553"/>
    </source>
</evidence>